<evidence type="ECO:0000313" key="3">
    <source>
        <dbReference type="Proteomes" id="UP001061361"/>
    </source>
</evidence>
<feature type="chain" id="PRO_5045553856" description="DUF4197 domain-containing protein" evidence="1">
    <location>
        <begin position="22"/>
        <end position="247"/>
    </location>
</feature>
<gene>
    <name evidence="2" type="ORF">JCM14722_20410</name>
</gene>
<dbReference type="InterPro" id="IPR025245">
    <property type="entry name" value="DUF4197"/>
</dbReference>
<name>A0ABM8AT90_9BACT</name>
<dbReference type="RefSeq" id="WP_264981404.1">
    <property type="nucleotide sequence ID" value="NZ_AP026708.1"/>
</dbReference>
<feature type="signal peptide" evidence="1">
    <location>
        <begin position="1"/>
        <end position="21"/>
    </location>
</feature>
<organism evidence="2 3">
    <name type="scientific">Pseudodesulfovibrio portus</name>
    <dbReference type="NCBI Taxonomy" id="231439"/>
    <lineage>
        <taxon>Bacteria</taxon>
        <taxon>Pseudomonadati</taxon>
        <taxon>Thermodesulfobacteriota</taxon>
        <taxon>Desulfovibrionia</taxon>
        <taxon>Desulfovibrionales</taxon>
        <taxon>Desulfovibrionaceae</taxon>
    </lineage>
</organism>
<dbReference type="EMBL" id="AP026708">
    <property type="protein sequence ID" value="BDQ34499.1"/>
    <property type="molecule type" value="Genomic_DNA"/>
</dbReference>
<keyword evidence="1" id="KW-0732">Signal</keyword>
<keyword evidence="3" id="KW-1185">Reference proteome</keyword>
<reference evidence="2" key="1">
    <citation type="submission" date="2022-08" db="EMBL/GenBank/DDBJ databases">
        <title>Genome Sequence of the sulphate-reducing bacterium, Pseudodesulfovibrio portus JCM14722.</title>
        <authorList>
            <person name="Kondo R."/>
            <person name="Kataoka T."/>
        </authorList>
    </citation>
    <scope>NUCLEOTIDE SEQUENCE</scope>
    <source>
        <strain evidence="2">JCM 14722</strain>
    </source>
</reference>
<sequence>MRTCRFLALILVIALPTLGQAGWLDTLKKAGEEHLQNDTAETSGTRSITTDEAISGLKAALDKAVGISIDALGQTDGFLGNDKVKIPMPDSLSKVETTLRLVGQDQLADDFVTSMNRAAEQAVPFTRDAFMTAIRQMTFQDAMDILKGSDTAATEYFQRVMSPDLKVKVEPIVSEAMDSVDVTQYYKTMTNAARLAGIKSAATDLDGYVTDMALEGLFYIMGQEEKNIRENPVARTSDILQKVFGSI</sequence>
<proteinExistence type="predicted"/>
<dbReference type="Pfam" id="PF13852">
    <property type="entry name" value="DUF4197"/>
    <property type="match status" value="1"/>
</dbReference>
<protein>
    <recommendedName>
        <fullName evidence="4">DUF4197 domain-containing protein</fullName>
    </recommendedName>
</protein>
<evidence type="ECO:0000256" key="1">
    <source>
        <dbReference type="SAM" id="SignalP"/>
    </source>
</evidence>
<evidence type="ECO:0000313" key="2">
    <source>
        <dbReference type="EMBL" id="BDQ34499.1"/>
    </source>
</evidence>
<evidence type="ECO:0008006" key="4">
    <source>
        <dbReference type="Google" id="ProtNLM"/>
    </source>
</evidence>
<dbReference type="Proteomes" id="UP001061361">
    <property type="component" value="Chromosome"/>
</dbReference>
<accession>A0ABM8AT90</accession>